<dbReference type="Gene3D" id="3.80.10.10">
    <property type="entry name" value="Ribonuclease Inhibitor"/>
    <property type="match status" value="1"/>
</dbReference>
<evidence type="ECO:0000313" key="3">
    <source>
        <dbReference type="Proteomes" id="UP000278807"/>
    </source>
</evidence>
<feature type="region of interest" description="Disordered" evidence="1">
    <location>
        <begin position="211"/>
        <end position="230"/>
    </location>
</feature>
<organism evidence="4">
    <name type="scientific">Rodentolepis nana</name>
    <name type="common">Dwarf tapeworm</name>
    <name type="synonym">Hymenolepis nana</name>
    <dbReference type="NCBI Taxonomy" id="102285"/>
    <lineage>
        <taxon>Eukaryota</taxon>
        <taxon>Metazoa</taxon>
        <taxon>Spiralia</taxon>
        <taxon>Lophotrochozoa</taxon>
        <taxon>Platyhelminthes</taxon>
        <taxon>Cestoda</taxon>
        <taxon>Eucestoda</taxon>
        <taxon>Cyclophyllidea</taxon>
        <taxon>Hymenolepididae</taxon>
        <taxon>Rodentolepis</taxon>
    </lineage>
</organism>
<protein>
    <submittedName>
        <fullName evidence="4">CRAL-TRIO domain-containing protein</fullName>
    </submittedName>
</protein>
<sequence>MKARGFGWEFSDIEFYLGAFALSGYIGETKSLVILDIRQNPINVAGIMAITRTLKVNRSLHSLLFDAHNTNISTPEENEMRHICLKELTEYLRRNRSIQLQPEPDCHLTTGSENHAISPKIQKAVERVSSPPMPDDISNRKNEEEEIKEILLDPPRPPGYVSPRGSLELEDVPLDIPTVANDSPFELQSIHLTMQLQNAVQLDLATSEKVDISKNQESSNQHSEMTTEEIPDKEAPVFKTVTEEPSTLFQQEMQNPGEEVPIKSGNSDQVFEELTLPKENSNGGMAFEGLGDEPPMEFEAFLQEHSEPTSETVNRKYENSFEPSLAETDESSVYHQGDLEYRIPQAHDDSIPFSVPDDKSSLQAVALDSYQQEIIEKDIFATENSQIEKTNSSFAAENYEPHFQPEESLPRDKTSQSDEMILSEFNLESENQIWREPHSNIEMKISANPDSEIPNEISYLTPNANTFNVMTTSQEKSSSEDLLKEVMQQYRNAEMTSEMEDSFYNPVQPDDFIRREVEVSESEDSLFNSLGHSPPKSTTKGVNVATGLEEHDVEELPSDSCRNKQAYWVDVERESGSTQGTFVSEKEQPEISSLHNMEIPFTQGIATAIECDNFVEQSVELKVKSSNTSVEQDLGSEIPPGETEQHGKESVKVTNEVREENEGINGPTLCQNIANLENVADSIVVGESASFEKNEEASIALTFGGPDEKMEEYNDWPKTEVVNVKLEPGRNTPLSQDVFESNRGGSTSNFRDDFIKSLSSDQLVDELIQFRRDTTIGEEALEKMPMRTDYSLLQAMHISNEETITDKIPKSENLMNSSTNEAKNVLASDTLSSSNGGKGNLLQSSGWKTAGSGTGNEVLNEDIVDVEEQLREVHENRAHDESSSEIIVQPLSEAANSAANIVSTDQSPGVVTEALKIENNGTWSDFKETGMEDPPVPPLDSIRFSDVSREGAFPDSNLTESTPNYSNINDLTSLEKPETTTFSLSDSDDEEMEQLQSRIEEMTPTGSLLTENKGSAIEPSLCSESNLAHISRNEAYWTDFDQPGLEEYAPDSFNLQLEQPKKEQLIVHGITEEEDELDRGDSFTKLSSEFQIKEPVNWEVGESDDGNSQGDAESSSLVNQIGSQMDNLDLATTINQTNSNAHPHSALTTHEYKSELEQISQSEVPSNLLTTESDKEAPERLNGIEQGIGEPDRQESKQEAFKLLPKLEIEVQSEDLCSAREIFSAETNRDEEFGNDPVDDGSQLEKLFENNGTNQRKTCDLSDISSNVQTSCSSKEKISAKMGTETHCDLKVPLSVFNNSSKVETEVLDINKMELEAKNKLKKDTTLNDLLSNSKTEQKTPPSKLLGYRNSESESTFVCQGGMKHDDFNFQPEINDWCEEEFTNVSASGAGGRSEAAESMQNEVNLGKSTDSGDENIFQVHFEPLSALDEQANLTDTTAEVEVNNQDKFAVDPIGVDQPTEEIGPLVSSSEWLNTKRQSGDTSQSYLAFESRVDSQQRNASNWDEAEVPEKTGFADFSPSIIDHQQENDLSRDVCYQLIFSKCL</sequence>
<dbReference type="Proteomes" id="UP000278807">
    <property type="component" value="Unassembled WGS sequence"/>
</dbReference>
<evidence type="ECO:0000256" key="1">
    <source>
        <dbReference type="SAM" id="MobiDB-lite"/>
    </source>
</evidence>
<dbReference type="OrthoDB" id="10034042at2759"/>
<reference evidence="4" key="1">
    <citation type="submission" date="2017-02" db="UniProtKB">
        <authorList>
            <consortium name="WormBaseParasite"/>
        </authorList>
    </citation>
    <scope>IDENTIFICATION</scope>
</reference>
<dbReference type="InterPro" id="IPR032675">
    <property type="entry name" value="LRR_dom_sf"/>
</dbReference>
<feature type="region of interest" description="Disordered" evidence="1">
    <location>
        <begin position="829"/>
        <end position="858"/>
    </location>
</feature>
<accession>A0A0R3TYT3</accession>
<feature type="compositionally biased region" description="Polar residues" evidence="1">
    <location>
        <begin position="829"/>
        <end position="847"/>
    </location>
</feature>
<evidence type="ECO:0000313" key="2">
    <source>
        <dbReference type="EMBL" id="VDO14678.1"/>
    </source>
</evidence>
<gene>
    <name evidence="2" type="ORF">HNAJ_LOCUS13006</name>
</gene>
<dbReference type="WBParaSite" id="HNAJ_0001303201-mRNA-1">
    <property type="protein sequence ID" value="HNAJ_0001303201-mRNA-1"/>
    <property type="gene ID" value="HNAJ_0001303201"/>
</dbReference>
<dbReference type="EMBL" id="UZAE01014871">
    <property type="protein sequence ID" value="VDO14678.1"/>
    <property type="molecule type" value="Genomic_DNA"/>
</dbReference>
<feature type="region of interest" description="Disordered" evidence="1">
    <location>
        <begin position="1094"/>
        <end position="1117"/>
    </location>
</feature>
<proteinExistence type="predicted"/>
<feature type="compositionally biased region" description="Polar residues" evidence="1">
    <location>
        <begin position="956"/>
        <end position="972"/>
    </location>
</feature>
<feature type="region of interest" description="Disordered" evidence="1">
    <location>
        <begin position="1153"/>
        <end position="1176"/>
    </location>
</feature>
<feature type="region of interest" description="Disordered" evidence="1">
    <location>
        <begin position="626"/>
        <end position="650"/>
    </location>
</feature>
<feature type="region of interest" description="Disordered" evidence="1">
    <location>
        <begin position="950"/>
        <end position="989"/>
    </location>
</feature>
<dbReference type="SUPFAM" id="SSF52047">
    <property type="entry name" value="RNI-like"/>
    <property type="match status" value="1"/>
</dbReference>
<feature type="compositionally biased region" description="Polar residues" evidence="1">
    <location>
        <begin position="1157"/>
        <end position="1171"/>
    </location>
</feature>
<reference evidence="2 3" key="2">
    <citation type="submission" date="2018-11" db="EMBL/GenBank/DDBJ databases">
        <authorList>
            <consortium name="Pathogen Informatics"/>
        </authorList>
    </citation>
    <scope>NUCLEOTIDE SEQUENCE [LARGE SCALE GENOMIC DNA]</scope>
</reference>
<feature type="compositionally biased region" description="Polar residues" evidence="1">
    <location>
        <begin position="1106"/>
        <end position="1117"/>
    </location>
</feature>
<feature type="compositionally biased region" description="Polar residues" evidence="1">
    <location>
        <begin position="215"/>
        <end position="224"/>
    </location>
</feature>
<name>A0A0R3TYT3_RODNA</name>
<keyword evidence="3" id="KW-1185">Reference proteome</keyword>
<evidence type="ECO:0000313" key="4">
    <source>
        <dbReference type="WBParaSite" id="HNAJ_0001303201-mRNA-1"/>
    </source>
</evidence>